<dbReference type="InterPro" id="IPR011611">
    <property type="entry name" value="PfkB_dom"/>
</dbReference>
<dbReference type="InterPro" id="IPR029056">
    <property type="entry name" value="Ribokinase-like"/>
</dbReference>
<comment type="similarity">
    <text evidence="1">Belongs to the carbohydrate kinase PfkB family.</text>
</comment>
<protein>
    <submittedName>
        <fullName evidence="5">Adenosine kinase</fullName>
    </submittedName>
</protein>
<dbReference type="Gene3D" id="3.40.1190.20">
    <property type="match status" value="1"/>
</dbReference>
<dbReference type="InterPro" id="IPR002173">
    <property type="entry name" value="Carboh/pur_kinase_PfkB_CS"/>
</dbReference>
<dbReference type="Pfam" id="PF00294">
    <property type="entry name" value="PfkB"/>
    <property type="match status" value="1"/>
</dbReference>
<accession>A0A845M5M8</accession>
<feature type="domain" description="Carbohydrate kinase PfkB" evidence="4">
    <location>
        <begin position="56"/>
        <end position="319"/>
    </location>
</feature>
<evidence type="ECO:0000313" key="5">
    <source>
        <dbReference type="EMBL" id="MZR13738.1"/>
    </source>
</evidence>
<dbReference type="PANTHER" id="PTHR43320">
    <property type="entry name" value="SUGAR KINASE"/>
    <property type="match status" value="1"/>
</dbReference>
<keyword evidence="6" id="KW-1185">Reference proteome</keyword>
<dbReference type="EMBL" id="WTUX01000014">
    <property type="protein sequence ID" value="MZR13738.1"/>
    <property type="molecule type" value="Genomic_DNA"/>
</dbReference>
<evidence type="ECO:0000313" key="6">
    <source>
        <dbReference type="Proteomes" id="UP000467322"/>
    </source>
</evidence>
<dbReference type="PROSITE" id="PS00584">
    <property type="entry name" value="PFKB_KINASES_2"/>
    <property type="match status" value="1"/>
</dbReference>
<keyword evidence="2" id="KW-0808">Transferase</keyword>
<proteinExistence type="inferred from homology"/>
<dbReference type="InterPro" id="IPR052700">
    <property type="entry name" value="Carb_kinase_PfkB-like"/>
</dbReference>
<evidence type="ECO:0000256" key="1">
    <source>
        <dbReference type="ARBA" id="ARBA00010688"/>
    </source>
</evidence>
<reference evidence="5 6" key="1">
    <citation type="submission" date="2019-12" db="EMBL/GenBank/DDBJ databases">
        <title>Maritimibacter sp. nov. sp. isolated from sea sand.</title>
        <authorList>
            <person name="Kim J."/>
            <person name="Jeong S.E."/>
            <person name="Jung H.S."/>
            <person name="Jeon C.O."/>
        </authorList>
    </citation>
    <scope>NUCLEOTIDE SEQUENCE [LARGE SCALE GENOMIC DNA]</scope>
    <source>
        <strain evidence="5 6">DP07</strain>
    </source>
</reference>
<keyword evidence="3 5" id="KW-0418">Kinase</keyword>
<dbReference type="RefSeq" id="WP_161351874.1">
    <property type="nucleotide sequence ID" value="NZ_WTUX01000014.1"/>
</dbReference>
<dbReference type="SUPFAM" id="SSF53613">
    <property type="entry name" value="Ribokinase-like"/>
    <property type="match status" value="1"/>
</dbReference>
<dbReference type="GO" id="GO:0016301">
    <property type="term" value="F:kinase activity"/>
    <property type="evidence" value="ECO:0007669"/>
    <property type="project" value="UniProtKB-KW"/>
</dbReference>
<dbReference type="Proteomes" id="UP000467322">
    <property type="component" value="Unassembled WGS sequence"/>
</dbReference>
<sequence length="330" mass="34164">MTERTPHIVGLGNALVDVVAAVQPDVVARHGLTPGGMHLVDAQAARALFDEVGPGVRQSGGSVANSIAHLNEEPVRGTYIGKIADDDLGAAFRREMEGMDIAAPLAVAQDDDHGTGRCVVLVTPDGERTMSTYLGAATTLTPDEARKALPEQFDLLFIEGYIWDAPHGAEVIETLARVAKAADALVALTPSDAGCVERNLDSMRDTVSNHVDILVGNHDEVGALADCKGTQAAIDWAMARVSVAAVTEHEEGSWVADPKGRHHVEAAPVSRVLDTTGAGDAYASGFLSGLAQGLPVADAGQRGAERAALVLGHYGARDGAAARAIALPAA</sequence>
<evidence type="ECO:0000256" key="3">
    <source>
        <dbReference type="ARBA" id="ARBA00022777"/>
    </source>
</evidence>
<dbReference type="PANTHER" id="PTHR43320:SF3">
    <property type="entry name" value="CARBOHYDRATE KINASE PFKB DOMAIN-CONTAINING PROTEIN"/>
    <property type="match status" value="1"/>
</dbReference>
<evidence type="ECO:0000259" key="4">
    <source>
        <dbReference type="Pfam" id="PF00294"/>
    </source>
</evidence>
<name>A0A845M5M8_9RHOB</name>
<dbReference type="AlphaFoldDB" id="A0A845M5M8"/>
<dbReference type="CDD" id="cd01168">
    <property type="entry name" value="adenosine_kinase"/>
    <property type="match status" value="1"/>
</dbReference>
<comment type="caution">
    <text evidence="5">The sequence shown here is derived from an EMBL/GenBank/DDBJ whole genome shotgun (WGS) entry which is preliminary data.</text>
</comment>
<organism evidence="5 6">
    <name type="scientific">Maritimibacter harenae</name>
    <dbReference type="NCBI Taxonomy" id="2606218"/>
    <lineage>
        <taxon>Bacteria</taxon>
        <taxon>Pseudomonadati</taxon>
        <taxon>Pseudomonadota</taxon>
        <taxon>Alphaproteobacteria</taxon>
        <taxon>Rhodobacterales</taxon>
        <taxon>Roseobacteraceae</taxon>
        <taxon>Maritimibacter</taxon>
    </lineage>
</organism>
<gene>
    <name evidence="5" type="ORF">GQE99_11995</name>
</gene>
<evidence type="ECO:0000256" key="2">
    <source>
        <dbReference type="ARBA" id="ARBA00022679"/>
    </source>
</evidence>